<keyword evidence="7" id="KW-1185">Reference proteome</keyword>
<evidence type="ECO:0000259" key="5">
    <source>
        <dbReference type="Pfam" id="PF01494"/>
    </source>
</evidence>
<dbReference type="SUPFAM" id="SSF51905">
    <property type="entry name" value="FAD/NAD(P)-binding domain"/>
    <property type="match status" value="1"/>
</dbReference>
<dbReference type="AlphaFoldDB" id="A0A918NW78"/>
<reference evidence="6" key="1">
    <citation type="journal article" date="2014" name="Int. J. Syst. Evol. Microbiol.">
        <title>Complete genome sequence of Corynebacterium casei LMG S-19264T (=DSM 44701T), isolated from a smear-ripened cheese.</title>
        <authorList>
            <consortium name="US DOE Joint Genome Institute (JGI-PGF)"/>
            <person name="Walter F."/>
            <person name="Albersmeier A."/>
            <person name="Kalinowski J."/>
            <person name="Ruckert C."/>
        </authorList>
    </citation>
    <scope>NUCLEOTIDE SEQUENCE</scope>
    <source>
        <strain evidence="6">JCM 4790</strain>
    </source>
</reference>
<feature type="domain" description="FAD-binding" evidence="5">
    <location>
        <begin position="5"/>
        <end position="219"/>
    </location>
</feature>
<dbReference type="PANTHER" id="PTHR47178">
    <property type="entry name" value="MONOOXYGENASE, FAD-BINDING"/>
    <property type="match status" value="1"/>
</dbReference>
<keyword evidence="2" id="KW-0274">FAD</keyword>
<dbReference type="RefSeq" id="WP_190193586.1">
    <property type="nucleotide sequence ID" value="NZ_BMVU01000041.1"/>
</dbReference>
<dbReference type="GO" id="GO:0004497">
    <property type="term" value="F:monooxygenase activity"/>
    <property type="evidence" value="ECO:0007669"/>
    <property type="project" value="UniProtKB-KW"/>
</dbReference>
<dbReference type="InterPro" id="IPR036188">
    <property type="entry name" value="FAD/NAD-bd_sf"/>
</dbReference>
<dbReference type="InterPro" id="IPR002938">
    <property type="entry name" value="FAD-bd"/>
</dbReference>
<dbReference type="Proteomes" id="UP000619244">
    <property type="component" value="Unassembled WGS sequence"/>
</dbReference>
<dbReference type="PRINTS" id="PR00420">
    <property type="entry name" value="RNGMNOXGNASE"/>
</dbReference>
<evidence type="ECO:0000256" key="2">
    <source>
        <dbReference type="ARBA" id="ARBA00022827"/>
    </source>
</evidence>
<accession>A0A918NW78</accession>
<proteinExistence type="predicted"/>
<dbReference type="Pfam" id="PF01494">
    <property type="entry name" value="FAD_binding_3"/>
    <property type="match status" value="2"/>
</dbReference>
<evidence type="ECO:0000256" key="4">
    <source>
        <dbReference type="ARBA" id="ARBA00023033"/>
    </source>
</evidence>
<dbReference type="EMBL" id="BMVU01000041">
    <property type="protein sequence ID" value="GGX99387.1"/>
    <property type="molecule type" value="Genomic_DNA"/>
</dbReference>
<dbReference type="PANTHER" id="PTHR47178:SF5">
    <property type="entry name" value="FAD-BINDING DOMAIN-CONTAINING PROTEIN"/>
    <property type="match status" value="1"/>
</dbReference>
<name>A0A918NW78_9ACTN</name>
<keyword evidence="3" id="KW-0560">Oxidoreductase</keyword>
<organism evidence="6 7">
    <name type="scientific">Streptomyces minutiscleroticus</name>
    <dbReference type="NCBI Taxonomy" id="68238"/>
    <lineage>
        <taxon>Bacteria</taxon>
        <taxon>Bacillati</taxon>
        <taxon>Actinomycetota</taxon>
        <taxon>Actinomycetes</taxon>
        <taxon>Kitasatosporales</taxon>
        <taxon>Streptomycetaceae</taxon>
        <taxon>Streptomyces</taxon>
    </lineage>
</organism>
<reference evidence="6" key="2">
    <citation type="submission" date="2020-09" db="EMBL/GenBank/DDBJ databases">
        <authorList>
            <person name="Sun Q."/>
            <person name="Ohkuma M."/>
        </authorList>
    </citation>
    <scope>NUCLEOTIDE SEQUENCE</scope>
    <source>
        <strain evidence="6">JCM 4790</strain>
    </source>
</reference>
<dbReference type="GO" id="GO:0071949">
    <property type="term" value="F:FAD binding"/>
    <property type="evidence" value="ECO:0007669"/>
    <property type="project" value="InterPro"/>
</dbReference>
<protein>
    <submittedName>
        <fullName evidence="6">Monooxygenase</fullName>
    </submittedName>
</protein>
<keyword evidence="1" id="KW-0285">Flavoprotein</keyword>
<evidence type="ECO:0000313" key="6">
    <source>
        <dbReference type="EMBL" id="GGX99387.1"/>
    </source>
</evidence>
<evidence type="ECO:0000256" key="3">
    <source>
        <dbReference type="ARBA" id="ARBA00023002"/>
    </source>
</evidence>
<evidence type="ECO:0000313" key="7">
    <source>
        <dbReference type="Proteomes" id="UP000619244"/>
    </source>
</evidence>
<sequence>MSSFHVLIAGGGIGGLCLAQGLKKAGISCALYEAAPGIVRTGYRLHMNATGGGALKECLPENLYELYMQTSRIAPRREVFVMLDSQCEEIGARPHLGPPNDPDCPHTAVDRRTLRQIMYTGLEDVVHFGRTVTGYEEDGDKVRLLFADGTSATGDVLVAADGLHSPVRRQRLPDIPTVDTGMRSVAARVPLTDDLVATLPEALFDGFVLASSADGVNFSLGAWQPRRPVAEAVADLAPDADIDHVEPYMMVHCGFTEGSPCLAGVPDLWSAGPEQLHSVMREAVRGWHPAVAELVERADPSTLAPMSVRRLEPADTWETGRVTFLGDAIHAMPPSFGSGANTALRDAASLAGALDRAVNGGGDLLREIAAYEQDMRAEVWPIFRASADPRSFEQADFLPNDVPVANR</sequence>
<dbReference type="Gene3D" id="3.50.50.60">
    <property type="entry name" value="FAD/NAD(P)-binding domain"/>
    <property type="match status" value="1"/>
</dbReference>
<comment type="caution">
    <text evidence="6">The sequence shown here is derived from an EMBL/GenBank/DDBJ whole genome shotgun (WGS) entry which is preliminary data.</text>
</comment>
<gene>
    <name evidence="6" type="ORF">GCM10010358_61310</name>
</gene>
<evidence type="ECO:0000256" key="1">
    <source>
        <dbReference type="ARBA" id="ARBA00022630"/>
    </source>
</evidence>
<feature type="domain" description="FAD-binding" evidence="5">
    <location>
        <begin position="282"/>
        <end position="383"/>
    </location>
</feature>
<keyword evidence="4 6" id="KW-0503">Monooxygenase</keyword>